<name>A0ABS7ID67_9HYPH</name>
<keyword evidence="6" id="KW-1185">Reference proteome</keyword>
<dbReference type="SMART" id="SM00342">
    <property type="entry name" value="HTH_ARAC"/>
    <property type="match status" value="1"/>
</dbReference>
<keyword evidence="1" id="KW-0805">Transcription regulation</keyword>
<dbReference type="RefSeq" id="WP_221118593.1">
    <property type="nucleotide sequence ID" value="NZ_JABDXZ010000005.1"/>
</dbReference>
<dbReference type="EMBL" id="JABDYF010000001">
    <property type="protein sequence ID" value="MBX5088442.1"/>
    <property type="molecule type" value="Genomic_DNA"/>
</dbReference>
<dbReference type="PROSITE" id="PS01124">
    <property type="entry name" value="HTH_ARAC_FAMILY_2"/>
    <property type="match status" value="1"/>
</dbReference>
<evidence type="ECO:0000256" key="3">
    <source>
        <dbReference type="ARBA" id="ARBA00023163"/>
    </source>
</evidence>
<dbReference type="PRINTS" id="PR00032">
    <property type="entry name" value="HTHARAC"/>
</dbReference>
<evidence type="ECO:0000259" key="4">
    <source>
        <dbReference type="PROSITE" id="PS01124"/>
    </source>
</evidence>
<dbReference type="InterPro" id="IPR009057">
    <property type="entry name" value="Homeodomain-like_sf"/>
</dbReference>
<dbReference type="Pfam" id="PF12833">
    <property type="entry name" value="HTH_18"/>
    <property type="match status" value="1"/>
</dbReference>
<protein>
    <submittedName>
        <fullName evidence="5">Helix-turn-helix transcriptional regulator</fullName>
    </submittedName>
</protein>
<reference evidence="5 6" key="1">
    <citation type="submission" date="2020-04" db="EMBL/GenBank/DDBJ databases">
        <title>Global-level population genomics: horizontal gene transfer, symbiosis and evolution in Rhizobia.</title>
        <authorList>
            <person name="Gai Y."/>
        </authorList>
    </citation>
    <scope>NUCLEOTIDE SEQUENCE [LARGE SCALE GENOMIC DNA]</scope>
    <source>
        <strain evidence="5 6">BLR33</strain>
    </source>
</reference>
<evidence type="ECO:0000313" key="6">
    <source>
        <dbReference type="Proteomes" id="UP000770629"/>
    </source>
</evidence>
<sequence length="313" mass="34818">MVTFSRTPVFSAESLSLANKTPKTTRLRSSSRNADWTSLLLDEMETLGTVEESWNGYATPDVKISVGLSGTLDLWALINGRWVSAVLAGSYVSVGEGGESVRLRWRNRSNIESFRVASACVPTAFLEEAADMFSRPGQRLEHRVSSSLVFNDQLIAGTVRAMLDHMANGACDLYAEHGARWLAAHLVHAHGRGFDPAGDDRNTGYLTDSRLARVLEYIRANLASQMTVTDLAAVAAISPFHFSRIFSVATGMSPRRYVMESRMQRAESLLRTTDFSLAEIASLCGYTRQNTFSHLFQRRYGSTPTAYRRNFRR</sequence>
<dbReference type="SUPFAM" id="SSF46689">
    <property type="entry name" value="Homeodomain-like"/>
    <property type="match status" value="2"/>
</dbReference>
<dbReference type="InterPro" id="IPR018060">
    <property type="entry name" value="HTH_AraC"/>
</dbReference>
<proteinExistence type="predicted"/>
<gene>
    <name evidence="5" type="ORF">HJB60_04535</name>
</gene>
<dbReference type="Proteomes" id="UP000770629">
    <property type="component" value="Unassembled WGS sequence"/>
</dbReference>
<feature type="domain" description="HTH araC/xylS-type" evidence="4">
    <location>
        <begin position="212"/>
        <end position="310"/>
    </location>
</feature>
<organism evidence="5 6">
    <name type="scientific">Rhizobium lentis</name>
    <dbReference type="NCBI Taxonomy" id="1138194"/>
    <lineage>
        <taxon>Bacteria</taxon>
        <taxon>Pseudomonadati</taxon>
        <taxon>Pseudomonadota</taxon>
        <taxon>Alphaproteobacteria</taxon>
        <taxon>Hyphomicrobiales</taxon>
        <taxon>Rhizobiaceae</taxon>
        <taxon>Rhizobium/Agrobacterium group</taxon>
        <taxon>Rhizobium</taxon>
    </lineage>
</organism>
<accession>A0ABS7ID67</accession>
<dbReference type="Gene3D" id="1.10.10.60">
    <property type="entry name" value="Homeodomain-like"/>
    <property type="match status" value="2"/>
</dbReference>
<dbReference type="PANTHER" id="PTHR46796">
    <property type="entry name" value="HTH-TYPE TRANSCRIPTIONAL ACTIVATOR RHAS-RELATED"/>
    <property type="match status" value="1"/>
</dbReference>
<dbReference type="InterPro" id="IPR020449">
    <property type="entry name" value="Tscrpt_reg_AraC-type_HTH"/>
</dbReference>
<dbReference type="InterPro" id="IPR050204">
    <property type="entry name" value="AraC_XylS_family_regulators"/>
</dbReference>
<dbReference type="PROSITE" id="PS00041">
    <property type="entry name" value="HTH_ARAC_FAMILY_1"/>
    <property type="match status" value="1"/>
</dbReference>
<evidence type="ECO:0000256" key="2">
    <source>
        <dbReference type="ARBA" id="ARBA00023125"/>
    </source>
</evidence>
<keyword evidence="2" id="KW-0238">DNA-binding</keyword>
<keyword evidence="3" id="KW-0804">Transcription</keyword>
<dbReference type="PANTHER" id="PTHR46796:SF6">
    <property type="entry name" value="ARAC SUBFAMILY"/>
    <property type="match status" value="1"/>
</dbReference>
<evidence type="ECO:0000256" key="1">
    <source>
        <dbReference type="ARBA" id="ARBA00023015"/>
    </source>
</evidence>
<comment type="caution">
    <text evidence="5">The sequence shown here is derived from an EMBL/GenBank/DDBJ whole genome shotgun (WGS) entry which is preliminary data.</text>
</comment>
<evidence type="ECO:0000313" key="5">
    <source>
        <dbReference type="EMBL" id="MBX5088442.1"/>
    </source>
</evidence>
<dbReference type="InterPro" id="IPR018062">
    <property type="entry name" value="HTH_AraC-typ_CS"/>
</dbReference>